<organism evidence="1 2">
    <name type="scientific">Azospirillum isscasi</name>
    <dbReference type="NCBI Taxonomy" id="3053926"/>
    <lineage>
        <taxon>Bacteria</taxon>
        <taxon>Pseudomonadati</taxon>
        <taxon>Pseudomonadota</taxon>
        <taxon>Alphaproteobacteria</taxon>
        <taxon>Rhodospirillales</taxon>
        <taxon>Azospirillaceae</taxon>
        <taxon>Azospirillum</taxon>
    </lineage>
</organism>
<keyword evidence="2" id="KW-1185">Reference proteome</keyword>
<reference evidence="1 2" key="1">
    <citation type="submission" date="2023-06" db="EMBL/GenBank/DDBJ databases">
        <title>Azospirillum isscasensis sp.nov, a bacterium isolated from rhizosphere soil of rice.</title>
        <authorList>
            <person name="Wang H."/>
        </authorList>
    </citation>
    <scope>NUCLEOTIDE SEQUENCE [LARGE SCALE GENOMIC DNA]</scope>
    <source>
        <strain evidence="1 2">C340-1</strain>
    </source>
</reference>
<evidence type="ECO:0000313" key="2">
    <source>
        <dbReference type="Proteomes" id="UP001227317"/>
    </source>
</evidence>
<dbReference type="Proteomes" id="UP001227317">
    <property type="component" value="Unassembled WGS sequence"/>
</dbReference>
<dbReference type="RefSeq" id="WP_306703903.1">
    <property type="nucleotide sequence ID" value="NZ_JAUJFI010000011.1"/>
</dbReference>
<dbReference type="InterPro" id="IPR046163">
    <property type="entry name" value="DUF6165"/>
</dbReference>
<proteinExistence type="predicted"/>
<accession>A0ABU0WDE1</accession>
<dbReference type="EMBL" id="JAUJFI010000011">
    <property type="protein sequence ID" value="MDQ2101917.1"/>
    <property type="molecule type" value="Genomic_DNA"/>
</dbReference>
<sequence length="126" mass="14263">MTLRVPVSWGELIDKITILEIKAERIRDPAKLANIRRELDELCAVRDVSGVDLGAVADTVNALRTVNQTLWDVEDAIRLCERCQDFGPSFIALARDVYFTNDERARLKRVLNDTLGSELVEEKSYA</sequence>
<protein>
    <submittedName>
        <fullName evidence="1">DUF6165 family protein</fullName>
    </submittedName>
</protein>
<name>A0ABU0WDE1_9PROT</name>
<evidence type="ECO:0000313" key="1">
    <source>
        <dbReference type="EMBL" id="MDQ2101917.1"/>
    </source>
</evidence>
<gene>
    <name evidence="1" type="ORF">QSG27_04340</name>
</gene>
<dbReference type="Pfam" id="PF19662">
    <property type="entry name" value="DUF6165"/>
    <property type="match status" value="1"/>
</dbReference>
<comment type="caution">
    <text evidence="1">The sequence shown here is derived from an EMBL/GenBank/DDBJ whole genome shotgun (WGS) entry which is preliminary data.</text>
</comment>